<dbReference type="AlphaFoldDB" id="X0YAD7"/>
<comment type="caution">
    <text evidence="3">The sequence shown here is derived from an EMBL/GenBank/DDBJ whole genome shotgun (WGS) entry which is preliminary data.</text>
</comment>
<dbReference type="PANTHER" id="PTHR21064">
    <property type="entry name" value="AMINOGLYCOSIDE PHOSPHOTRANSFERASE DOMAIN-CONTAINING PROTEIN-RELATED"/>
    <property type="match status" value="1"/>
</dbReference>
<dbReference type="EMBL" id="BARS01052317">
    <property type="protein sequence ID" value="GAG52800.1"/>
    <property type="molecule type" value="Genomic_DNA"/>
</dbReference>
<comment type="similarity">
    <text evidence="1">Belongs to the pseudomonas-type ThrB family.</text>
</comment>
<dbReference type="InterPro" id="IPR011009">
    <property type="entry name" value="Kinase-like_dom_sf"/>
</dbReference>
<reference evidence="3" key="1">
    <citation type="journal article" date="2014" name="Front. Microbiol.">
        <title>High frequency of phylogenetically diverse reductive dehalogenase-homologous genes in deep subseafloor sedimentary metagenomes.</title>
        <authorList>
            <person name="Kawai M."/>
            <person name="Futagami T."/>
            <person name="Toyoda A."/>
            <person name="Takaki Y."/>
            <person name="Nishi S."/>
            <person name="Hori S."/>
            <person name="Arai W."/>
            <person name="Tsubouchi T."/>
            <person name="Morono Y."/>
            <person name="Uchiyama I."/>
            <person name="Ito T."/>
            <person name="Fujiyama A."/>
            <person name="Inagaki F."/>
            <person name="Takami H."/>
        </authorList>
    </citation>
    <scope>NUCLEOTIDE SEQUENCE</scope>
    <source>
        <strain evidence="3">Expedition CK06-06</strain>
    </source>
</reference>
<dbReference type="GO" id="GO:0019202">
    <property type="term" value="F:amino acid kinase activity"/>
    <property type="evidence" value="ECO:0007669"/>
    <property type="project" value="TreeGrafter"/>
</dbReference>
<dbReference type="PANTHER" id="PTHR21064:SF6">
    <property type="entry name" value="AMINOGLYCOSIDE PHOSPHOTRANSFERASE DOMAIN-CONTAINING PROTEIN"/>
    <property type="match status" value="1"/>
</dbReference>
<accession>X0YAD7</accession>
<dbReference type="InterPro" id="IPR050249">
    <property type="entry name" value="Pseudomonas-type_ThrB"/>
</dbReference>
<name>X0YAD7_9ZZZZ</name>
<dbReference type="SUPFAM" id="SSF56112">
    <property type="entry name" value="Protein kinase-like (PK-like)"/>
    <property type="match status" value="1"/>
</dbReference>
<dbReference type="InterPro" id="IPR002575">
    <property type="entry name" value="Aminoglycoside_PTrfase"/>
</dbReference>
<feature type="non-terminal residue" evidence="3">
    <location>
        <position position="1"/>
    </location>
</feature>
<sequence>LLATRDKNNTVLQLDNHIYELFKFVTGSRYDGSPEATVDAGRQLAKFHRHLADFAHESALGGLKAGFHDSSTVRRHLKMLGSDRAANPNKKLRATAEALMTLYNESSVCVNELGFDSWQQQVVHGDWHPGNMLFSKHKLTAVLDFDSVRIAPPLTDLANGMLQFSIIGGRPNPADWPDYFDQDKLVQFLNGYRSVIKLNKNKLDSLLDLMIETMIAEAVLPIVATGFFGHLS</sequence>
<feature type="non-terminal residue" evidence="3">
    <location>
        <position position="232"/>
    </location>
</feature>
<proteinExistence type="inferred from homology"/>
<evidence type="ECO:0000259" key="2">
    <source>
        <dbReference type="Pfam" id="PF01636"/>
    </source>
</evidence>
<feature type="domain" description="Aminoglycoside phosphotransferase" evidence="2">
    <location>
        <begin position="17"/>
        <end position="165"/>
    </location>
</feature>
<dbReference type="Gene3D" id="3.90.1200.10">
    <property type="match status" value="1"/>
</dbReference>
<gene>
    <name evidence="3" type="ORF">S01H1_77799</name>
</gene>
<evidence type="ECO:0000256" key="1">
    <source>
        <dbReference type="ARBA" id="ARBA00038240"/>
    </source>
</evidence>
<organism evidence="3">
    <name type="scientific">marine sediment metagenome</name>
    <dbReference type="NCBI Taxonomy" id="412755"/>
    <lineage>
        <taxon>unclassified sequences</taxon>
        <taxon>metagenomes</taxon>
        <taxon>ecological metagenomes</taxon>
    </lineage>
</organism>
<evidence type="ECO:0000313" key="3">
    <source>
        <dbReference type="EMBL" id="GAG52800.1"/>
    </source>
</evidence>
<protein>
    <recommendedName>
        <fullName evidence="2">Aminoglycoside phosphotransferase domain-containing protein</fullName>
    </recommendedName>
</protein>
<dbReference type="Pfam" id="PF01636">
    <property type="entry name" value="APH"/>
    <property type="match status" value="1"/>
</dbReference>